<evidence type="ECO:0000256" key="1">
    <source>
        <dbReference type="SAM" id="MobiDB-lite"/>
    </source>
</evidence>
<dbReference type="OrthoDB" id="9789634at2"/>
<dbReference type="SUPFAM" id="SSF81301">
    <property type="entry name" value="Nucleotidyltransferase"/>
    <property type="match status" value="1"/>
</dbReference>
<comment type="caution">
    <text evidence="3">The sequence shown here is derived from an EMBL/GenBank/DDBJ whole genome shotgun (WGS) entry which is preliminary data.</text>
</comment>
<dbReference type="InterPro" id="IPR043519">
    <property type="entry name" value="NT_sf"/>
</dbReference>
<dbReference type="AlphaFoldDB" id="A0A430HIX6"/>
<dbReference type="SMART" id="SM00954">
    <property type="entry name" value="RelA_SpoT"/>
    <property type="match status" value="1"/>
</dbReference>
<name>A0A430HIX6_9BURK</name>
<dbReference type="PANTHER" id="PTHR41773">
    <property type="entry name" value="GTP PYROPHOSPHATASE-RELATED"/>
    <property type="match status" value="1"/>
</dbReference>
<reference evidence="3 4" key="1">
    <citation type="submission" date="2018-12" db="EMBL/GenBank/DDBJ databases">
        <authorList>
            <person name="Yang E."/>
        </authorList>
    </citation>
    <scope>NUCLEOTIDE SEQUENCE [LARGE SCALE GENOMIC DNA]</scope>
    <source>
        <strain evidence="3 4">SOD</strain>
    </source>
</reference>
<dbReference type="EMBL" id="RXLQ01000010">
    <property type="protein sequence ID" value="RSZ57468.1"/>
    <property type="molecule type" value="Genomic_DNA"/>
</dbReference>
<dbReference type="Pfam" id="PF04607">
    <property type="entry name" value="RelA_SpoT"/>
    <property type="match status" value="1"/>
</dbReference>
<keyword evidence="4" id="KW-1185">Reference proteome</keyword>
<feature type="non-terminal residue" evidence="3">
    <location>
        <position position="368"/>
    </location>
</feature>
<dbReference type="InterPro" id="IPR007685">
    <property type="entry name" value="RelA_SpoT"/>
</dbReference>
<feature type="domain" description="RelA/SpoT" evidence="2">
    <location>
        <begin position="70"/>
        <end position="195"/>
    </location>
</feature>
<gene>
    <name evidence="3" type="ORF">EJB06_20215</name>
</gene>
<dbReference type="PANTHER" id="PTHR41773:SF1">
    <property type="entry name" value="RELA_SPOT DOMAIN-CONTAINING PROTEIN"/>
    <property type="match status" value="1"/>
</dbReference>
<dbReference type="Gene3D" id="3.30.460.10">
    <property type="entry name" value="Beta Polymerase, domain 2"/>
    <property type="match status" value="1"/>
</dbReference>
<dbReference type="GO" id="GO:0015969">
    <property type="term" value="P:guanosine tetraphosphate metabolic process"/>
    <property type="evidence" value="ECO:0007669"/>
    <property type="project" value="InterPro"/>
</dbReference>
<dbReference type="Proteomes" id="UP000278085">
    <property type="component" value="Unassembled WGS sequence"/>
</dbReference>
<feature type="region of interest" description="Disordered" evidence="1">
    <location>
        <begin position="1"/>
        <end position="33"/>
    </location>
</feature>
<accession>A0A430HIX6</accession>
<evidence type="ECO:0000313" key="4">
    <source>
        <dbReference type="Proteomes" id="UP000278085"/>
    </source>
</evidence>
<sequence>MNAPRTPARALKSSAQRRRLTREANMSNETEVAERYHEQRPVFSSLAEIAATTLSALLRSRKVDFLAVSHRTKTLESVIEKVTRKDYADLSEMTDIAGIRVITYIESDVTRAAELVGTAFLVHTDKSVDKSEELSDDRFGYRSVHFVCELGDARIALPELAPFKGLTFEVQVRTVLQHAWAEIEHDRSYKFSGELPSVIRRRLNLLAGVLELADGEFGLLAYEVDEYTKRVQQSAKSGSLGEEELTSLSLLEYLKSGIDLPIATGQFSAKSTVVEDVIGELKLFGVDTVSGIKHLLTADFLAALMRHVPSTTVVGTFRRAMLFTDMERYFSQAWMKRWQGMSPETYGLLSERYGEATCCGQVISDTTI</sequence>
<dbReference type="CDD" id="cd05399">
    <property type="entry name" value="NT_Rel-Spo_like"/>
    <property type="match status" value="1"/>
</dbReference>
<proteinExistence type="predicted"/>
<evidence type="ECO:0000259" key="2">
    <source>
        <dbReference type="SMART" id="SM00954"/>
    </source>
</evidence>
<evidence type="ECO:0000313" key="3">
    <source>
        <dbReference type="EMBL" id="RSZ57468.1"/>
    </source>
</evidence>
<dbReference type="Gene3D" id="1.10.287.860">
    <property type="entry name" value="Nucleotidyltransferase"/>
    <property type="match status" value="1"/>
</dbReference>
<organism evidence="3 4">
    <name type="scientific">Massilia atriviolacea</name>
    <dbReference type="NCBI Taxonomy" id="2495579"/>
    <lineage>
        <taxon>Bacteria</taxon>
        <taxon>Pseudomonadati</taxon>
        <taxon>Pseudomonadota</taxon>
        <taxon>Betaproteobacteria</taxon>
        <taxon>Burkholderiales</taxon>
        <taxon>Oxalobacteraceae</taxon>
        <taxon>Telluria group</taxon>
        <taxon>Massilia</taxon>
    </lineage>
</organism>
<protein>
    <recommendedName>
        <fullName evidence="2">RelA/SpoT domain-containing protein</fullName>
    </recommendedName>
</protein>